<evidence type="ECO:0000313" key="6">
    <source>
        <dbReference type="EMBL" id="NYE82049.1"/>
    </source>
</evidence>
<dbReference type="Gene3D" id="1.20.1250.20">
    <property type="entry name" value="MFS general substrate transporter like domains"/>
    <property type="match status" value="2"/>
</dbReference>
<evidence type="ECO:0000256" key="1">
    <source>
        <dbReference type="ARBA" id="ARBA00022692"/>
    </source>
</evidence>
<feature type="transmembrane region" description="Helical" evidence="4">
    <location>
        <begin position="370"/>
        <end position="396"/>
    </location>
</feature>
<evidence type="ECO:0000259" key="5">
    <source>
        <dbReference type="PROSITE" id="PS50850"/>
    </source>
</evidence>
<feature type="transmembrane region" description="Helical" evidence="4">
    <location>
        <begin position="217"/>
        <end position="236"/>
    </location>
</feature>
<dbReference type="InterPro" id="IPR036259">
    <property type="entry name" value="MFS_trans_sf"/>
</dbReference>
<feature type="domain" description="Major facilitator superfamily (MFS) profile" evidence="5">
    <location>
        <begin position="9"/>
        <end position="401"/>
    </location>
</feature>
<dbReference type="RefSeq" id="WP_179584548.1">
    <property type="nucleotide sequence ID" value="NZ_JACBYR010000001.1"/>
</dbReference>
<feature type="transmembrane region" description="Helical" evidence="4">
    <location>
        <begin position="76"/>
        <end position="96"/>
    </location>
</feature>
<dbReference type="InterPro" id="IPR020846">
    <property type="entry name" value="MFS_dom"/>
</dbReference>
<feature type="transmembrane region" description="Helical" evidence="4">
    <location>
        <begin position="279"/>
        <end position="300"/>
    </location>
</feature>
<keyword evidence="3 4" id="KW-0472">Membrane</keyword>
<dbReference type="PANTHER" id="PTHR11360">
    <property type="entry name" value="MONOCARBOXYLATE TRANSPORTER"/>
    <property type="match status" value="1"/>
</dbReference>
<evidence type="ECO:0000313" key="7">
    <source>
        <dbReference type="Proteomes" id="UP000542125"/>
    </source>
</evidence>
<evidence type="ECO:0000256" key="2">
    <source>
        <dbReference type="ARBA" id="ARBA00022989"/>
    </source>
</evidence>
<feature type="transmembrane region" description="Helical" evidence="4">
    <location>
        <begin position="306"/>
        <end position="329"/>
    </location>
</feature>
<dbReference type="InterPro" id="IPR011701">
    <property type="entry name" value="MFS"/>
</dbReference>
<dbReference type="PROSITE" id="PS50850">
    <property type="entry name" value="MFS"/>
    <property type="match status" value="1"/>
</dbReference>
<proteinExistence type="predicted"/>
<accession>A0A7Y9LJK2</accession>
<sequence>MKIRNRWWVVVGSVFGLFVGNGPIMQFTFGVFLLPVTKAFGWERSTTSLALVIGLTMTALFVPVAGRLIDRFGIRAVTLPAIVLFAAATASLALLADTPAKFMIIYALMGIAAAGQTPLPYAKAISAWFDDKRGLALGVAMAGVGLGAALVPQYAQALLTAFGWKGAYLGLAALTLVVGLTAVSLAVREPDQMRPVAGTTAAALPGATGREALRSGVFWKLALAFFAVALATNGTIAHVVPLLVDRGIAPGVATTAMAFAGAALIGGRLLAGYLLDRIFAPYVAAFFFAIPLIGIGMLLANLPPQYAALSVVLVGLGLGAEVDLIAFLLSRYLGLKSFGELYGYLFAAFMLGSGAGPYIMGLAFDKTGGYATALSALCVALLAACALMMSLGRYVYPQKEMAGMRWTKLQGAH</sequence>
<keyword evidence="7" id="KW-1185">Reference proteome</keyword>
<evidence type="ECO:0000256" key="3">
    <source>
        <dbReference type="ARBA" id="ARBA00023136"/>
    </source>
</evidence>
<evidence type="ECO:0000256" key="4">
    <source>
        <dbReference type="SAM" id="Phobius"/>
    </source>
</evidence>
<organism evidence="6 7">
    <name type="scientific">Pigmentiphaga litoralis</name>
    <dbReference type="NCBI Taxonomy" id="516702"/>
    <lineage>
        <taxon>Bacteria</taxon>
        <taxon>Pseudomonadati</taxon>
        <taxon>Pseudomonadota</taxon>
        <taxon>Betaproteobacteria</taxon>
        <taxon>Burkholderiales</taxon>
        <taxon>Alcaligenaceae</taxon>
        <taxon>Pigmentiphaga</taxon>
    </lineage>
</organism>
<comment type="caution">
    <text evidence="6">The sequence shown here is derived from an EMBL/GenBank/DDBJ whole genome shotgun (WGS) entry which is preliminary data.</text>
</comment>
<gene>
    <name evidence="6" type="ORF">FHW18_001320</name>
</gene>
<feature type="transmembrane region" description="Helical" evidence="4">
    <location>
        <begin position="49"/>
        <end position="69"/>
    </location>
</feature>
<feature type="transmembrane region" description="Helical" evidence="4">
    <location>
        <begin position="7"/>
        <end position="29"/>
    </location>
</feature>
<dbReference type="GO" id="GO:0022857">
    <property type="term" value="F:transmembrane transporter activity"/>
    <property type="evidence" value="ECO:0007669"/>
    <property type="project" value="InterPro"/>
</dbReference>
<name>A0A7Y9LJK2_9BURK</name>
<dbReference type="PANTHER" id="PTHR11360:SF284">
    <property type="entry name" value="EG:103B4.3 PROTEIN-RELATED"/>
    <property type="match status" value="1"/>
</dbReference>
<reference evidence="6 7" key="1">
    <citation type="submission" date="2020-07" db="EMBL/GenBank/DDBJ databases">
        <title>Genomic Encyclopedia of Type Strains, Phase IV (KMG-V): Genome sequencing to study the core and pangenomes of soil and plant-associated prokaryotes.</title>
        <authorList>
            <person name="Whitman W."/>
        </authorList>
    </citation>
    <scope>NUCLEOTIDE SEQUENCE [LARGE SCALE GENOMIC DNA]</scope>
    <source>
        <strain evidence="6 7">SAS40</strain>
    </source>
</reference>
<feature type="transmembrane region" description="Helical" evidence="4">
    <location>
        <begin position="167"/>
        <end position="187"/>
    </location>
</feature>
<dbReference type="AlphaFoldDB" id="A0A7Y9LJK2"/>
<keyword evidence="1 4" id="KW-0812">Transmembrane</keyword>
<keyword evidence="2 4" id="KW-1133">Transmembrane helix</keyword>
<dbReference type="CDD" id="cd17355">
    <property type="entry name" value="MFS_YcxA_like"/>
    <property type="match status" value="1"/>
</dbReference>
<feature type="transmembrane region" description="Helical" evidence="4">
    <location>
        <begin position="134"/>
        <end position="155"/>
    </location>
</feature>
<protein>
    <submittedName>
        <fullName evidence="6">MFS family permease</fullName>
    </submittedName>
</protein>
<dbReference type="InterPro" id="IPR050327">
    <property type="entry name" value="Proton-linked_MCT"/>
</dbReference>
<feature type="transmembrane region" description="Helical" evidence="4">
    <location>
        <begin position="248"/>
        <end position="267"/>
    </location>
</feature>
<dbReference type="Pfam" id="PF07690">
    <property type="entry name" value="MFS_1"/>
    <property type="match status" value="1"/>
</dbReference>
<dbReference type="EMBL" id="JACBYR010000001">
    <property type="protein sequence ID" value="NYE82049.1"/>
    <property type="molecule type" value="Genomic_DNA"/>
</dbReference>
<feature type="transmembrane region" description="Helical" evidence="4">
    <location>
        <begin position="341"/>
        <end position="364"/>
    </location>
</feature>
<dbReference type="Proteomes" id="UP000542125">
    <property type="component" value="Unassembled WGS sequence"/>
</dbReference>
<dbReference type="SUPFAM" id="SSF103473">
    <property type="entry name" value="MFS general substrate transporter"/>
    <property type="match status" value="1"/>
</dbReference>
<feature type="transmembrane region" description="Helical" evidence="4">
    <location>
        <begin position="102"/>
        <end position="122"/>
    </location>
</feature>